<evidence type="ECO:0000313" key="4">
    <source>
        <dbReference type="EMBL" id="ASY19697.1"/>
    </source>
</evidence>
<feature type="signal peptide" evidence="3">
    <location>
        <begin position="1"/>
        <end position="24"/>
    </location>
</feature>
<dbReference type="EMBL" id="CP016776">
    <property type="protein sequence ID" value="ASY19697.1"/>
    <property type="molecule type" value="Genomic_DNA"/>
</dbReference>
<keyword evidence="3" id="KW-0732">Signal</keyword>
<dbReference type="GO" id="GO:0009253">
    <property type="term" value="P:peptidoglycan catabolic process"/>
    <property type="evidence" value="ECO:0007669"/>
    <property type="project" value="InterPro"/>
</dbReference>
<evidence type="ECO:0000256" key="1">
    <source>
        <dbReference type="ARBA" id="ARBA00010646"/>
    </source>
</evidence>
<protein>
    <submittedName>
        <fullName evidence="4">Lysozyme M1 (1,4-beta-N-acetylmuramidase)</fullName>
    </submittedName>
</protein>
<dbReference type="InterPro" id="IPR002053">
    <property type="entry name" value="Glyco_hydro_25"/>
</dbReference>
<comment type="similarity">
    <text evidence="1">Belongs to the glycosyl hydrolase 25 family.</text>
</comment>
<dbReference type="GO" id="GO:0016052">
    <property type="term" value="P:carbohydrate catabolic process"/>
    <property type="evidence" value="ECO:0007669"/>
    <property type="project" value="TreeGrafter"/>
</dbReference>
<dbReference type="Pfam" id="PF01183">
    <property type="entry name" value="Glyco_hydro_25"/>
    <property type="match status" value="1"/>
</dbReference>
<evidence type="ECO:0000256" key="3">
    <source>
        <dbReference type="SAM" id="SignalP"/>
    </source>
</evidence>
<dbReference type="PANTHER" id="PTHR34135">
    <property type="entry name" value="LYSOZYME"/>
    <property type="match status" value="1"/>
</dbReference>
<evidence type="ECO:0000256" key="2">
    <source>
        <dbReference type="SAM" id="MobiDB-lite"/>
    </source>
</evidence>
<feature type="chain" id="PRO_5012738452" evidence="3">
    <location>
        <begin position="25"/>
        <end position="539"/>
    </location>
</feature>
<evidence type="ECO:0000313" key="5">
    <source>
        <dbReference type="Proteomes" id="UP000217186"/>
    </source>
</evidence>
<reference evidence="4 5" key="1">
    <citation type="submission" date="2016-07" db="EMBL/GenBank/DDBJ databases">
        <title>High microdiversification within the ubiquitous acI lineage of Actinobacteria.</title>
        <authorList>
            <person name="Neuenschwander S.M."/>
            <person name="Salcher M."/>
            <person name="Ghai R."/>
            <person name="Pernthaler J."/>
        </authorList>
    </citation>
    <scope>NUCLEOTIDE SEQUENCE [LARGE SCALE GENOMIC DNA]</scope>
    <source>
        <strain evidence="4">MMS-IIA-15</strain>
    </source>
</reference>
<proteinExistence type="inferred from homology"/>
<dbReference type="KEGG" id="pvn:A7sIIA15_02160"/>
<name>A0A249KSG7_9ACTN</name>
<dbReference type="GO" id="GO:0016998">
    <property type="term" value="P:cell wall macromolecule catabolic process"/>
    <property type="evidence" value="ECO:0007669"/>
    <property type="project" value="InterPro"/>
</dbReference>
<dbReference type="Proteomes" id="UP000217186">
    <property type="component" value="Chromosome"/>
</dbReference>
<dbReference type="GO" id="GO:0003796">
    <property type="term" value="F:lysozyme activity"/>
    <property type="evidence" value="ECO:0007669"/>
    <property type="project" value="InterPro"/>
</dbReference>
<dbReference type="Gene3D" id="3.20.20.80">
    <property type="entry name" value="Glycosidases"/>
    <property type="match status" value="1"/>
</dbReference>
<dbReference type="CDD" id="cd00599">
    <property type="entry name" value="GH25_muramidase"/>
    <property type="match status" value="1"/>
</dbReference>
<accession>A0A249KSG7</accession>
<organism evidence="4 5">
    <name type="scientific">Candidatus Planktophila vernalis</name>
    <dbReference type="NCBI Taxonomy" id="1884907"/>
    <lineage>
        <taxon>Bacteria</taxon>
        <taxon>Bacillati</taxon>
        <taxon>Actinomycetota</taxon>
        <taxon>Actinomycetes</taxon>
        <taxon>Candidatus Nanopelagicales</taxon>
        <taxon>Candidatus Nanopelagicaceae</taxon>
        <taxon>Candidatus Planktophila</taxon>
    </lineage>
</organism>
<dbReference type="OrthoDB" id="287365at2"/>
<dbReference type="RefSeq" id="WP_095685588.1">
    <property type="nucleotide sequence ID" value="NZ_CP016776.1"/>
</dbReference>
<keyword evidence="5" id="KW-1185">Reference proteome</keyword>
<dbReference type="AlphaFoldDB" id="A0A249KSG7"/>
<dbReference type="InterPro" id="IPR017853">
    <property type="entry name" value="GH"/>
</dbReference>
<dbReference type="PROSITE" id="PS51904">
    <property type="entry name" value="GLYCOSYL_HYDROL_F25_2"/>
    <property type="match status" value="1"/>
</dbReference>
<sequence length="539" mass="57782">MKIRATITAIALTLLALNVPQVQAASSSLTLSLRQTPSATESVVTFYGTIKPARSGLSVKIQGNSSGEWKTTRFVTKTTKAGTWKIVAVATAFDIPIKYRAQVNVGGKVSNSPIRTITIKKPPQISTTDPALVVESFGPGGRIHGADVSRWQHPNDKPIDFSVAYASGLRFVMIKASDTRDEADALALKYLIMDHAAAQAAGLYTGFYHYAILPDVSDSAGIIRDATAQAQKVLWRLAAIGGYTEKDLPYALDLENKCVRVSSSGACQKYASRAAVTLWAETFLGLLKEKTGRTPILYSYSNFLESSMNKSAKLAQYPLWLAQYAIDPFNPINQPGIKAGGCYVHSWTGANCDSQWTIWQYTSCGIAPKYGVPGTRLDLNIFRGSASDFLNLSKGSWAPALVDLMPNNEPTQLIVNAQSASTTNKSVTFKATVTRPDSSPVVTGAIKLVFDAATVPKTSPVQTVLRATSGEWTLAIKGVPAGTYSGNVVYTDVSQTHAQSSQAVTFTVVQGPTPSPTAEPTKKPTKKPSVDGCSKQIKN</sequence>
<gene>
    <name evidence="4" type="ORF">A7sIIA15_02160</name>
</gene>
<feature type="region of interest" description="Disordered" evidence="2">
    <location>
        <begin position="509"/>
        <end position="539"/>
    </location>
</feature>
<dbReference type="SUPFAM" id="SSF51445">
    <property type="entry name" value="(Trans)glycosidases"/>
    <property type="match status" value="1"/>
</dbReference>
<dbReference type="PANTHER" id="PTHR34135:SF2">
    <property type="entry name" value="LYSOZYME"/>
    <property type="match status" value="1"/>
</dbReference>